<organism evidence="1 2">
    <name type="scientific">Panagrolaimus sp. JU765</name>
    <dbReference type="NCBI Taxonomy" id="591449"/>
    <lineage>
        <taxon>Eukaryota</taxon>
        <taxon>Metazoa</taxon>
        <taxon>Ecdysozoa</taxon>
        <taxon>Nematoda</taxon>
        <taxon>Chromadorea</taxon>
        <taxon>Rhabditida</taxon>
        <taxon>Tylenchina</taxon>
        <taxon>Panagrolaimomorpha</taxon>
        <taxon>Panagrolaimoidea</taxon>
        <taxon>Panagrolaimidae</taxon>
        <taxon>Panagrolaimus</taxon>
    </lineage>
</organism>
<evidence type="ECO:0000313" key="1">
    <source>
        <dbReference type="Proteomes" id="UP000887576"/>
    </source>
</evidence>
<reference evidence="2" key="1">
    <citation type="submission" date="2022-11" db="UniProtKB">
        <authorList>
            <consortium name="WormBaseParasite"/>
        </authorList>
    </citation>
    <scope>IDENTIFICATION</scope>
</reference>
<accession>A0AC34QT56</accession>
<proteinExistence type="predicted"/>
<protein>
    <submittedName>
        <fullName evidence="2">Uncharacterized protein</fullName>
    </submittedName>
</protein>
<dbReference type="WBParaSite" id="JU765_v2.g19263.t1">
    <property type="protein sequence ID" value="JU765_v2.g19263.t1"/>
    <property type="gene ID" value="JU765_v2.g19263"/>
</dbReference>
<name>A0AC34QT56_9BILA</name>
<evidence type="ECO:0000313" key="2">
    <source>
        <dbReference type="WBParaSite" id="JU765_v2.g19263.t1"/>
    </source>
</evidence>
<dbReference type="Proteomes" id="UP000887576">
    <property type="component" value="Unplaced"/>
</dbReference>
<sequence>MSESNENNHAESEFADVEVTAMPNLAPLRDIQERICYPPPETEPEIVPVSTVAEIRGISGLTSRPLRASSVPLNSLSDENRLQNVNRTNSIEQQSSLNASGDAIYEANSDNEIDVVTVDEASIREMARAQPLSQVDLTCPETFDRSKIRMGLENEYDSDDSIENGPPPPKLTRNEQVEDSSSTENNNNNNDEPEEAKPEDSPTVPETTSVTAVRETTPVANVEDVEKAESIHSNLDEEDARAVSEPFGDEVDLNGNGDAAHED</sequence>